<feature type="compositionally biased region" description="Basic and acidic residues" evidence="4">
    <location>
        <begin position="259"/>
        <end position="275"/>
    </location>
</feature>
<feature type="compositionally biased region" description="Basic and acidic residues" evidence="4">
    <location>
        <begin position="283"/>
        <end position="520"/>
    </location>
</feature>
<dbReference type="GO" id="GO:0000481">
    <property type="term" value="P:maturation of 5S rRNA"/>
    <property type="evidence" value="ECO:0007669"/>
    <property type="project" value="TreeGrafter"/>
</dbReference>
<dbReference type="Pfam" id="PF03343">
    <property type="entry name" value="SART-1"/>
    <property type="match status" value="2"/>
</dbReference>
<dbReference type="GO" id="GO:0046540">
    <property type="term" value="C:U4/U6 x U5 tri-snRNP complex"/>
    <property type="evidence" value="ECO:0007669"/>
    <property type="project" value="TreeGrafter"/>
</dbReference>
<name>A0AAV7DUZ2_ARIFI</name>
<evidence type="ECO:0000256" key="3">
    <source>
        <dbReference type="ARBA" id="ARBA00023242"/>
    </source>
</evidence>
<feature type="compositionally biased region" description="Basic and acidic residues" evidence="4">
    <location>
        <begin position="535"/>
        <end position="549"/>
    </location>
</feature>
<feature type="region of interest" description="Disordered" evidence="4">
    <location>
        <begin position="699"/>
        <end position="792"/>
    </location>
</feature>
<gene>
    <name evidence="5" type="ORF">H6P81_020610</name>
</gene>
<dbReference type="InterPro" id="IPR005011">
    <property type="entry name" value="SNU66/SART1"/>
</dbReference>
<dbReference type="Gene3D" id="6.10.140.1230">
    <property type="match status" value="1"/>
</dbReference>
<dbReference type="PANTHER" id="PTHR14152:SF5">
    <property type="entry name" value="U4_U6.U5 TRI-SNRNP-ASSOCIATED PROTEIN 1"/>
    <property type="match status" value="1"/>
</dbReference>
<dbReference type="Proteomes" id="UP000825729">
    <property type="component" value="Unassembled WGS sequence"/>
</dbReference>
<organism evidence="5 6">
    <name type="scientific">Aristolochia fimbriata</name>
    <name type="common">White veined hardy Dutchman's pipe vine</name>
    <dbReference type="NCBI Taxonomy" id="158543"/>
    <lineage>
        <taxon>Eukaryota</taxon>
        <taxon>Viridiplantae</taxon>
        <taxon>Streptophyta</taxon>
        <taxon>Embryophyta</taxon>
        <taxon>Tracheophyta</taxon>
        <taxon>Spermatophyta</taxon>
        <taxon>Magnoliopsida</taxon>
        <taxon>Magnoliidae</taxon>
        <taxon>Piperales</taxon>
        <taxon>Aristolochiaceae</taxon>
        <taxon>Aristolochia</taxon>
    </lineage>
</organism>
<sequence length="1222" mass="140073">MNIFKKKTTAKDALRESKREMSNATRGIEREIAALQLEEKKLVAEIKKTAKTGNEATTRILARQLVRLRQQITNLQGSRAQIRGVATHTQAMYANTSISVGMKGASKAMKAMNKEMAPTKQVKIMKEFQKQSTQMDMTIEMMSEAIDETLDKDEAEEETEELTNQVLDEIGVDVASQLSSAPKGRIAGKKVETVVQNAHSTEVDDLEKRLASLRPFDFLLSSSFAGFSLHTQAQRMELEEGEHIGDESVKNEVYMEADDGTKLDNSKEKSRESGKHRSKDRKGRREEKEIGIKERERSKPHDGVKEKDKELERHETREKDRILSRDRRMEGRDDHRKEHEKSGAKEKLRDKDYDDDNKHRERDRYRDRDEKDHDKDKERGRDHAKERERDRDREKEYSKSRVRDWELEKERTKEKNRDREKNRDGERNREKLPEGVKDKERKKERGKEHDRDREKEKDKDREKPDKDRYKEKNRDKDKHRERAREREADMLDEKNLHEGLEREMGKFKDGENDEKLKPDEVTDVPNKTKNADPYSEIRREGMKDTKKESSGSQPIAVDLEQRVLKMREERLKKSSDGVSEILSWVNKSRKLEDKMNAEKQKAQQLSKIFEEQDNIEEEESEDEDIANHTSKDLAGVKVLHGLDKVLEGGAVVLTLKDQNILADGDVNDEIDMLENVEIGEQKKRDEAYKAAKKKTGIYEDKFSDDPGAQRTILPQYDDPVEDEGVKLDESGRFTGEAEKKLEELRKRLQGASTSNRFEDLSSSAKSSSDYYTQEEMLQFRKPKKKKSLRKKSKLDLDALEAEAISAGLGVGDLGSRDNSKRQSAREEKERLEAEMRSSAYESALAKAEEASRALSMDQTLTVQQEEDENPVFGEDDEDLYKSLVKARKLALKKQEASLLGPQGIAQLAVANNQSGGSIQNENPTPGEEAQESKVIFSEVEEFVSSVGLLEENPKPETEDVFMVEADYPKSAEETKDKDGGWTEVKDSAMDELPVEEETEDVKADAIVDEPVVGKGLSGALMLLKERGTLKEGIDWGGRNMDKKKSKLVGINDGDDAKEIRIERLDEFGRVMTPKEAFRRISHKFHGKGPGKMKTEKRQKQYLEELKLKQMKASDTPSLSVERMRETQARLQTPYLVLSGHVKPGQTSDPRSGFATIEKDHHGSLTPMLGDQKVEHFLGIKRKAEPSNLCPPKKLKKKFDIVIKNARHYRLRFAVTSKDVIYL</sequence>
<feature type="region of interest" description="Disordered" evidence="4">
    <location>
        <begin position="1"/>
        <end position="23"/>
    </location>
</feature>
<dbReference type="GO" id="GO:0045292">
    <property type="term" value="P:mRNA cis splicing, via spliceosome"/>
    <property type="evidence" value="ECO:0007669"/>
    <property type="project" value="TreeGrafter"/>
</dbReference>
<evidence type="ECO:0000256" key="1">
    <source>
        <dbReference type="ARBA" id="ARBA00004123"/>
    </source>
</evidence>
<reference evidence="5 6" key="1">
    <citation type="submission" date="2021-07" db="EMBL/GenBank/DDBJ databases">
        <title>The Aristolochia fimbriata genome: insights into angiosperm evolution, floral development and chemical biosynthesis.</title>
        <authorList>
            <person name="Jiao Y."/>
        </authorList>
    </citation>
    <scope>NUCLEOTIDE SEQUENCE [LARGE SCALE GENOMIC DNA]</scope>
    <source>
        <strain evidence="5">IBCAS-2021</strain>
        <tissue evidence="5">Leaf</tissue>
    </source>
</reference>
<dbReference type="EMBL" id="JAINDJ010000008">
    <property type="protein sequence ID" value="KAG9440445.1"/>
    <property type="molecule type" value="Genomic_DNA"/>
</dbReference>
<dbReference type="GO" id="GO:0007034">
    <property type="term" value="P:vacuolar transport"/>
    <property type="evidence" value="ECO:0007669"/>
    <property type="project" value="InterPro"/>
</dbReference>
<dbReference type="InterPro" id="IPR005024">
    <property type="entry name" value="Snf7_fam"/>
</dbReference>
<evidence type="ECO:0000313" key="5">
    <source>
        <dbReference type="EMBL" id="KAG9440445.1"/>
    </source>
</evidence>
<comment type="subcellular location">
    <subcellularLocation>
        <location evidence="1">Nucleus</location>
    </subcellularLocation>
</comment>
<feature type="compositionally biased region" description="Basic and acidic residues" evidence="4">
    <location>
        <begin position="723"/>
        <end position="746"/>
    </location>
</feature>
<feature type="compositionally biased region" description="Basic and acidic residues" evidence="4">
    <location>
        <begin position="9"/>
        <end position="23"/>
    </location>
</feature>
<accession>A0AAV7DUZ2</accession>
<feature type="compositionally biased region" description="Basic and acidic residues" evidence="4">
    <location>
        <begin position="814"/>
        <end position="835"/>
    </location>
</feature>
<dbReference type="Pfam" id="PF03357">
    <property type="entry name" value="Snf7"/>
    <property type="match status" value="1"/>
</dbReference>
<feature type="compositionally biased region" description="Basic residues" evidence="4">
    <location>
        <begin position="780"/>
        <end position="792"/>
    </location>
</feature>
<comment type="similarity">
    <text evidence="2">Belongs to the SNU66/SART1 family.</text>
</comment>
<protein>
    <submittedName>
        <fullName evidence="5">Uncharacterized protein</fullName>
    </submittedName>
</protein>
<comment type="caution">
    <text evidence="5">The sequence shown here is derived from an EMBL/GenBank/DDBJ whole genome shotgun (WGS) entry which is preliminary data.</text>
</comment>
<evidence type="ECO:0000256" key="4">
    <source>
        <dbReference type="SAM" id="MobiDB-lite"/>
    </source>
</evidence>
<feature type="compositionally biased region" description="Basic and acidic residues" evidence="4">
    <location>
        <begin position="241"/>
        <end position="250"/>
    </location>
</feature>
<keyword evidence="6" id="KW-1185">Reference proteome</keyword>
<feature type="region of interest" description="Disordered" evidence="4">
    <location>
        <begin position="807"/>
        <end position="844"/>
    </location>
</feature>
<evidence type="ECO:0000313" key="6">
    <source>
        <dbReference type="Proteomes" id="UP000825729"/>
    </source>
</evidence>
<evidence type="ECO:0000256" key="2">
    <source>
        <dbReference type="ARBA" id="ARBA00006076"/>
    </source>
</evidence>
<dbReference type="PANTHER" id="PTHR14152">
    <property type="entry name" value="SQUAMOUS CELL CARCINOMA ANTIGEN RECOGNISED BY CYTOTOXIC T LYMPHOCYTES"/>
    <property type="match status" value="1"/>
</dbReference>
<feature type="compositionally biased region" description="Acidic residues" evidence="4">
    <location>
        <begin position="611"/>
        <end position="624"/>
    </location>
</feature>
<dbReference type="AlphaFoldDB" id="A0AAV7DUZ2"/>
<proteinExistence type="inferred from homology"/>
<feature type="region of interest" description="Disordered" evidence="4">
    <location>
        <begin position="595"/>
        <end position="628"/>
    </location>
</feature>
<keyword evidence="3" id="KW-0539">Nucleus</keyword>
<feature type="region of interest" description="Disordered" evidence="4">
    <location>
        <begin position="241"/>
        <end position="559"/>
    </location>
</feature>